<proteinExistence type="predicted"/>
<feature type="chain" id="PRO_5031538441" description="Rubredoxin-like domain-containing protein" evidence="1">
    <location>
        <begin position="29"/>
        <end position="128"/>
    </location>
</feature>
<reference evidence="3" key="1">
    <citation type="submission" date="2021-01" db="EMBL/GenBank/DDBJ databases">
        <authorList>
            <person name="Corre E."/>
            <person name="Pelletier E."/>
            <person name="Niang G."/>
            <person name="Scheremetjew M."/>
            <person name="Finn R."/>
            <person name="Kale V."/>
            <person name="Holt S."/>
            <person name="Cochrane G."/>
            <person name="Meng A."/>
            <person name="Brown T."/>
            <person name="Cohen L."/>
        </authorList>
    </citation>
    <scope>NUCLEOTIDE SEQUENCE</scope>
    <source>
        <strain evidence="3">CCMP1452</strain>
    </source>
</reference>
<keyword evidence="1" id="KW-0732">Signal</keyword>
<dbReference type="EMBL" id="HBHI01001612">
    <property type="protein sequence ID" value="CAD9656990.1"/>
    <property type="molecule type" value="Transcribed_RNA"/>
</dbReference>
<accession>A0A7S2R0H1</accession>
<feature type="signal peptide" evidence="1">
    <location>
        <begin position="1"/>
        <end position="28"/>
    </location>
</feature>
<dbReference type="GO" id="GO:0005506">
    <property type="term" value="F:iron ion binding"/>
    <property type="evidence" value="ECO:0007669"/>
    <property type="project" value="InterPro"/>
</dbReference>
<name>A0A7S2R0H1_9STRA</name>
<protein>
    <recommendedName>
        <fullName evidence="2">Rubredoxin-like domain-containing protein</fullName>
    </recommendedName>
</protein>
<dbReference type="PROSITE" id="PS51257">
    <property type="entry name" value="PROKAR_LIPOPROTEIN"/>
    <property type="match status" value="1"/>
</dbReference>
<dbReference type="PANTHER" id="PTHR48136">
    <property type="entry name" value="RUBREDOXIN-LIKE SUPERFAMILY PROTEIN"/>
    <property type="match status" value="1"/>
</dbReference>
<dbReference type="CDD" id="cd00350">
    <property type="entry name" value="rubredoxin_like"/>
    <property type="match status" value="1"/>
</dbReference>
<dbReference type="InterPro" id="IPR024934">
    <property type="entry name" value="Rubredoxin-like_dom"/>
</dbReference>
<evidence type="ECO:0000259" key="2">
    <source>
        <dbReference type="PROSITE" id="PS50903"/>
    </source>
</evidence>
<evidence type="ECO:0000256" key="1">
    <source>
        <dbReference type="SAM" id="SignalP"/>
    </source>
</evidence>
<sequence>MMMMTMKKQWSVVISVLFLILSCIHVEAFSSSSTFAGRQVVRAVARNNNVNNRNSQLQMFFGAAKDDGTPGDYVCKDCGYVFTKGPKAWAKLDDDKYACPPCGAPKFRFKKVPKGSEKGTVKVKKSWF</sequence>
<feature type="domain" description="Rubredoxin-like" evidence="2">
    <location>
        <begin position="70"/>
        <end position="112"/>
    </location>
</feature>
<dbReference type="PROSITE" id="PS50903">
    <property type="entry name" value="RUBREDOXIN_LIKE"/>
    <property type="match status" value="1"/>
</dbReference>
<dbReference type="AlphaFoldDB" id="A0A7S2R0H1"/>
<dbReference type="Gene3D" id="2.20.28.10">
    <property type="match status" value="1"/>
</dbReference>
<organism evidence="3">
    <name type="scientific">Eucampia antarctica</name>
    <dbReference type="NCBI Taxonomy" id="49252"/>
    <lineage>
        <taxon>Eukaryota</taxon>
        <taxon>Sar</taxon>
        <taxon>Stramenopiles</taxon>
        <taxon>Ochrophyta</taxon>
        <taxon>Bacillariophyta</taxon>
        <taxon>Mediophyceae</taxon>
        <taxon>Biddulphiophycidae</taxon>
        <taxon>Hemiaulales</taxon>
        <taxon>Hemiaulaceae</taxon>
        <taxon>Eucampia</taxon>
    </lineage>
</organism>
<evidence type="ECO:0000313" key="3">
    <source>
        <dbReference type="EMBL" id="CAD9656990.1"/>
    </source>
</evidence>
<dbReference type="SUPFAM" id="SSF57802">
    <property type="entry name" value="Rubredoxin-like"/>
    <property type="match status" value="1"/>
</dbReference>
<gene>
    <name evidence="3" type="ORF">EANT1437_LOCUS789</name>
</gene>
<dbReference type="PANTHER" id="PTHR48136:SF1">
    <property type="entry name" value="RUBREDOXIN-LIKE SUPERFAMILY PROTEIN"/>
    <property type="match status" value="1"/>
</dbReference>